<dbReference type="SMART" id="SM00131">
    <property type="entry name" value="KU"/>
    <property type="match status" value="1"/>
</dbReference>
<dbReference type="InterPro" id="IPR053014">
    <property type="entry name" value="Cuticle_assoc_divergent"/>
</dbReference>
<sequence length="120" mass="13350">MFNQNFVLECVVSNPCADGDPAAGSDGQYLICSTGATNICPAGYWCHVGADITASLCCPGGATAIPRWYFDRHSRQCATFTYTGYGGNQNNFQTVQECREKCPELQWDFYEFRVCMLKMN</sequence>
<dbReference type="AlphaFoldDB" id="A0A183DR01"/>
<organism evidence="4">
    <name type="scientific">Gongylonema pulchrum</name>
    <dbReference type="NCBI Taxonomy" id="637853"/>
    <lineage>
        <taxon>Eukaryota</taxon>
        <taxon>Metazoa</taxon>
        <taxon>Ecdysozoa</taxon>
        <taxon>Nematoda</taxon>
        <taxon>Chromadorea</taxon>
        <taxon>Rhabditida</taxon>
        <taxon>Spirurina</taxon>
        <taxon>Spiruromorpha</taxon>
        <taxon>Spiruroidea</taxon>
        <taxon>Gongylonematidae</taxon>
        <taxon>Gongylonema</taxon>
    </lineage>
</organism>
<dbReference type="PANTHER" id="PTHR46339">
    <property type="entry name" value="PROTEIN CBG15282-RELATED"/>
    <property type="match status" value="1"/>
</dbReference>
<dbReference type="InterPro" id="IPR028150">
    <property type="entry name" value="Lustrin_cystein"/>
</dbReference>
<dbReference type="SUPFAM" id="SSF57362">
    <property type="entry name" value="BPTI-like"/>
    <property type="match status" value="1"/>
</dbReference>
<evidence type="ECO:0000313" key="3">
    <source>
        <dbReference type="Proteomes" id="UP000271098"/>
    </source>
</evidence>
<evidence type="ECO:0000313" key="2">
    <source>
        <dbReference type="EMBL" id="VDN18389.1"/>
    </source>
</evidence>
<dbReference type="InterPro" id="IPR002223">
    <property type="entry name" value="Kunitz_BPTI"/>
</dbReference>
<reference evidence="4" key="1">
    <citation type="submission" date="2016-06" db="UniProtKB">
        <authorList>
            <consortium name="WormBaseParasite"/>
        </authorList>
    </citation>
    <scope>IDENTIFICATION</scope>
</reference>
<dbReference type="EMBL" id="UYRT01078371">
    <property type="protein sequence ID" value="VDN18389.1"/>
    <property type="molecule type" value="Genomic_DNA"/>
</dbReference>
<evidence type="ECO:0000313" key="4">
    <source>
        <dbReference type="WBParaSite" id="GPUH_0001115501-mRNA-1"/>
    </source>
</evidence>
<protein>
    <submittedName>
        <fullName evidence="4">BPTI/Kunitz inhibitor domain-containing protein</fullName>
    </submittedName>
</protein>
<keyword evidence="3" id="KW-1185">Reference proteome</keyword>
<gene>
    <name evidence="2" type="ORF">GPUH_LOCUS11142</name>
</gene>
<name>A0A183DR01_9BILA</name>
<accession>A0A183DR01</accession>
<dbReference type="GO" id="GO:0004867">
    <property type="term" value="F:serine-type endopeptidase inhibitor activity"/>
    <property type="evidence" value="ECO:0007669"/>
    <property type="project" value="InterPro"/>
</dbReference>
<dbReference type="PANTHER" id="PTHR46339:SF1">
    <property type="entry name" value="BPTI_KUNITZ INHIBITOR DOMAIN-CONTAINING PROTEIN"/>
    <property type="match status" value="1"/>
</dbReference>
<dbReference type="Proteomes" id="UP000271098">
    <property type="component" value="Unassembled WGS sequence"/>
</dbReference>
<dbReference type="Pfam" id="PF00014">
    <property type="entry name" value="Kunitz_BPTI"/>
    <property type="match status" value="1"/>
</dbReference>
<feature type="domain" description="BPTI/Kunitz inhibitor" evidence="1">
    <location>
        <begin position="46"/>
        <end position="102"/>
    </location>
</feature>
<proteinExistence type="predicted"/>
<dbReference type="OrthoDB" id="5871431at2759"/>
<dbReference type="Gene3D" id="4.10.410.10">
    <property type="entry name" value="Pancreatic trypsin inhibitor Kunitz domain"/>
    <property type="match status" value="1"/>
</dbReference>
<dbReference type="InterPro" id="IPR036880">
    <property type="entry name" value="Kunitz_BPTI_sf"/>
</dbReference>
<evidence type="ECO:0000259" key="1">
    <source>
        <dbReference type="PROSITE" id="PS50279"/>
    </source>
</evidence>
<dbReference type="PROSITE" id="PS50279">
    <property type="entry name" value="BPTI_KUNITZ_2"/>
    <property type="match status" value="1"/>
</dbReference>
<reference evidence="2 3" key="2">
    <citation type="submission" date="2018-11" db="EMBL/GenBank/DDBJ databases">
        <authorList>
            <consortium name="Pathogen Informatics"/>
        </authorList>
    </citation>
    <scope>NUCLEOTIDE SEQUENCE [LARGE SCALE GENOMIC DNA]</scope>
</reference>
<dbReference type="CDD" id="cd22593">
    <property type="entry name" value="Kunitz_conkunitzin"/>
    <property type="match status" value="1"/>
</dbReference>
<dbReference type="WBParaSite" id="GPUH_0001115501-mRNA-1">
    <property type="protein sequence ID" value="GPUH_0001115501-mRNA-1"/>
    <property type="gene ID" value="GPUH_0001115501"/>
</dbReference>
<dbReference type="Pfam" id="PF14625">
    <property type="entry name" value="Lustrin_cystein"/>
    <property type="match status" value="1"/>
</dbReference>